<dbReference type="Proteomes" id="UP001592582">
    <property type="component" value="Unassembled WGS sequence"/>
</dbReference>
<evidence type="ECO:0000313" key="1">
    <source>
        <dbReference type="EMBL" id="MFC1408833.1"/>
    </source>
</evidence>
<comment type="caution">
    <text evidence="1">The sequence shown here is derived from an EMBL/GenBank/DDBJ whole genome shotgun (WGS) entry which is preliminary data.</text>
</comment>
<dbReference type="EMBL" id="JBHEZX010000002">
    <property type="protein sequence ID" value="MFC1408833.1"/>
    <property type="molecule type" value="Genomic_DNA"/>
</dbReference>
<accession>A0ABV6V588</accession>
<sequence>MSTEPARTDPDPDSCAPRRAQGSLFHTAVKDPRGEALLPLSALEQRYPDLYVRHLARYRGREHRLRERVLPLDCAWADVVFFSPIDSTLLFEAMRIAGRPVAAAPMWTLDASRLDPGRCCVRLMRLTRGARSADPGDEDDYLPLTTATLRAVSQVTDRALARLRTLGPDEPALPWGDVPHVLHRGPVPWSLFRP</sequence>
<proteinExistence type="predicted"/>
<protein>
    <submittedName>
        <fullName evidence="1">Uncharacterized protein</fullName>
    </submittedName>
</protein>
<evidence type="ECO:0000313" key="2">
    <source>
        <dbReference type="Proteomes" id="UP001592582"/>
    </source>
</evidence>
<reference evidence="1 2" key="1">
    <citation type="submission" date="2024-09" db="EMBL/GenBank/DDBJ databases">
        <authorList>
            <person name="Lee S.D."/>
        </authorList>
    </citation>
    <scope>NUCLEOTIDE SEQUENCE [LARGE SCALE GENOMIC DNA]</scope>
    <source>
        <strain evidence="1 2">N1-1</strain>
    </source>
</reference>
<gene>
    <name evidence="1" type="ORF">ACEZDG_06015</name>
</gene>
<keyword evidence="2" id="KW-1185">Reference proteome</keyword>
<name>A0ABV6V588_9ACTN</name>
<organism evidence="1 2">
    <name type="scientific">Streptacidiphilus alkalitolerans</name>
    <dbReference type="NCBI Taxonomy" id="3342712"/>
    <lineage>
        <taxon>Bacteria</taxon>
        <taxon>Bacillati</taxon>
        <taxon>Actinomycetota</taxon>
        <taxon>Actinomycetes</taxon>
        <taxon>Kitasatosporales</taxon>
        <taxon>Streptomycetaceae</taxon>
        <taxon>Streptacidiphilus</taxon>
    </lineage>
</organism>